<evidence type="ECO:0000313" key="2">
    <source>
        <dbReference type="Proteomes" id="UP000243217"/>
    </source>
</evidence>
<gene>
    <name evidence="1" type="ORF">THRCLA_02453</name>
</gene>
<proteinExistence type="predicted"/>
<evidence type="ECO:0000313" key="1">
    <source>
        <dbReference type="EMBL" id="OQS05409.1"/>
    </source>
</evidence>
<protein>
    <submittedName>
        <fullName evidence="1">Uncharacterized protein</fullName>
    </submittedName>
</protein>
<dbReference type="OrthoDB" id="69209at2759"/>
<name>A0A1W0A5B8_9STRA</name>
<reference evidence="1 2" key="1">
    <citation type="journal article" date="2014" name="Genome Biol. Evol.">
        <title>The secreted proteins of Achlya hypogyna and Thraustotheca clavata identify the ancestral oomycete secretome and reveal gene acquisitions by horizontal gene transfer.</title>
        <authorList>
            <person name="Misner I."/>
            <person name="Blouin N."/>
            <person name="Leonard G."/>
            <person name="Richards T.A."/>
            <person name="Lane C.E."/>
        </authorList>
    </citation>
    <scope>NUCLEOTIDE SEQUENCE [LARGE SCALE GENOMIC DNA]</scope>
    <source>
        <strain evidence="1 2">ATCC 34112</strain>
    </source>
</reference>
<dbReference type="AlphaFoldDB" id="A0A1W0A5B8"/>
<comment type="caution">
    <text evidence="1">The sequence shown here is derived from an EMBL/GenBank/DDBJ whole genome shotgun (WGS) entry which is preliminary data.</text>
</comment>
<organism evidence="1 2">
    <name type="scientific">Thraustotheca clavata</name>
    <dbReference type="NCBI Taxonomy" id="74557"/>
    <lineage>
        <taxon>Eukaryota</taxon>
        <taxon>Sar</taxon>
        <taxon>Stramenopiles</taxon>
        <taxon>Oomycota</taxon>
        <taxon>Saprolegniomycetes</taxon>
        <taxon>Saprolegniales</taxon>
        <taxon>Achlyaceae</taxon>
        <taxon>Thraustotheca</taxon>
    </lineage>
</organism>
<keyword evidence="2" id="KW-1185">Reference proteome</keyword>
<accession>A0A1W0A5B8</accession>
<dbReference type="Proteomes" id="UP000243217">
    <property type="component" value="Unassembled WGS sequence"/>
</dbReference>
<sequence>MDEHVATFTRILESTRCKKLHEWNIEALQRAWDWACFFEKTVKKEAENDRESLSSKSQYCRDLLNELVSSPYLLTHPLRQGMFNVICTLYEQTDGGSNALASDIVDCLETYKTTQILTKMAQLIEKDQSPLSFTLAGTTIELHDFTTWQLQNRTMLVAALAHALQAQIISQELNDMCKVKTFYNENNENIHGICMEQDIVVYCAVVLNWPVQAKKKHHQLLNIIVESLKTLPSTYLSIHPWLAAKFCHLYPEFIQEYVSTIITYAIDSNDKLQVHFKERLGSLVYNNQQLLTACESSLLKLDSTSLSVLLQKNN</sequence>
<dbReference type="EMBL" id="JNBS01000459">
    <property type="protein sequence ID" value="OQS05409.1"/>
    <property type="molecule type" value="Genomic_DNA"/>
</dbReference>